<dbReference type="EMBL" id="FUEG01000004">
    <property type="protein sequence ID" value="SJL04088.1"/>
    <property type="molecule type" value="Genomic_DNA"/>
</dbReference>
<organism evidence="2 3">
    <name type="scientific">Armillaria ostoyae</name>
    <name type="common">Armillaria root rot fungus</name>
    <dbReference type="NCBI Taxonomy" id="47428"/>
    <lineage>
        <taxon>Eukaryota</taxon>
        <taxon>Fungi</taxon>
        <taxon>Dikarya</taxon>
        <taxon>Basidiomycota</taxon>
        <taxon>Agaricomycotina</taxon>
        <taxon>Agaricomycetes</taxon>
        <taxon>Agaricomycetidae</taxon>
        <taxon>Agaricales</taxon>
        <taxon>Marasmiineae</taxon>
        <taxon>Physalacriaceae</taxon>
        <taxon>Armillaria</taxon>
    </lineage>
</organism>
<evidence type="ECO:0000313" key="3">
    <source>
        <dbReference type="Proteomes" id="UP000219338"/>
    </source>
</evidence>
<keyword evidence="1" id="KW-0472">Membrane</keyword>
<keyword evidence="1" id="KW-0812">Transmembrane</keyword>
<evidence type="ECO:0000256" key="1">
    <source>
        <dbReference type="SAM" id="Phobius"/>
    </source>
</evidence>
<feature type="transmembrane region" description="Helical" evidence="1">
    <location>
        <begin position="95"/>
        <end position="115"/>
    </location>
</feature>
<accession>A0A284R5U9</accession>
<evidence type="ECO:0000313" key="2">
    <source>
        <dbReference type="EMBL" id="SJL04088.1"/>
    </source>
</evidence>
<proteinExistence type="predicted"/>
<dbReference type="AlphaFoldDB" id="A0A284R5U9"/>
<protein>
    <submittedName>
        <fullName evidence="2">Uncharacterized protein</fullName>
    </submittedName>
</protein>
<gene>
    <name evidence="2" type="ORF">ARMOST_07447</name>
</gene>
<keyword evidence="1" id="KW-1133">Transmembrane helix</keyword>
<feature type="transmembrane region" description="Helical" evidence="1">
    <location>
        <begin position="121"/>
        <end position="142"/>
    </location>
</feature>
<name>A0A284R5U9_ARMOS</name>
<sequence length="148" mass="16436">MQRCLSDCKAAVKLRTKERRSIPLRRGLCTGGSYTISSGVLDVFETTGTVDDNHCAVYCPVIFTSRSVSLPSVRTSEAFFLDKAMRGESTFHGLSLYWTFGLTISLANVLTALRFPNLSLSMAFVSSRFITTHPMIMLLIYIPRAVDL</sequence>
<keyword evidence="3" id="KW-1185">Reference proteome</keyword>
<dbReference type="Proteomes" id="UP000219338">
    <property type="component" value="Unassembled WGS sequence"/>
</dbReference>
<reference evidence="3" key="1">
    <citation type="journal article" date="2017" name="Nat. Ecol. Evol.">
        <title>Genome expansion and lineage-specific genetic innovations in the forest pathogenic fungi Armillaria.</title>
        <authorList>
            <person name="Sipos G."/>
            <person name="Prasanna A.N."/>
            <person name="Walter M.C."/>
            <person name="O'Connor E."/>
            <person name="Balint B."/>
            <person name="Krizsan K."/>
            <person name="Kiss B."/>
            <person name="Hess J."/>
            <person name="Varga T."/>
            <person name="Slot J."/>
            <person name="Riley R."/>
            <person name="Boka B."/>
            <person name="Rigling D."/>
            <person name="Barry K."/>
            <person name="Lee J."/>
            <person name="Mihaltcheva S."/>
            <person name="LaButti K."/>
            <person name="Lipzen A."/>
            <person name="Waldron R."/>
            <person name="Moloney N.M."/>
            <person name="Sperisen C."/>
            <person name="Kredics L."/>
            <person name="Vagvoelgyi C."/>
            <person name="Patrignani A."/>
            <person name="Fitzpatrick D."/>
            <person name="Nagy I."/>
            <person name="Doyle S."/>
            <person name="Anderson J.B."/>
            <person name="Grigoriev I.V."/>
            <person name="Gueldener U."/>
            <person name="Muensterkoetter M."/>
            <person name="Nagy L.G."/>
        </authorList>
    </citation>
    <scope>NUCLEOTIDE SEQUENCE [LARGE SCALE GENOMIC DNA]</scope>
    <source>
        <strain evidence="3">C18/9</strain>
    </source>
</reference>